<feature type="transmembrane region" description="Helical" evidence="8">
    <location>
        <begin position="62"/>
        <end position="83"/>
    </location>
</feature>
<dbReference type="GO" id="GO:0022857">
    <property type="term" value="F:transmembrane transporter activity"/>
    <property type="evidence" value="ECO:0007669"/>
    <property type="project" value="InterPro"/>
</dbReference>
<feature type="transmembrane region" description="Helical" evidence="8">
    <location>
        <begin position="477"/>
        <end position="496"/>
    </location>
</feature>
<dbReference type="CDD" id="cd06550">
    <property type="entry name" value="TM_ABC_iron-siderophores_like"/>
    <property type="match status" value="1"/>
</dbReference>
<feature type="transmembrane region" description="Helical" evidence="8">
    <location>
        <begin position="516"/>
        <end position="536"/>
    </location>
</feature>
<protein>
    <submittedName>
        <fullName evidence="10">ABC cobalamin/Fe3+-siderophore transporter, inner membrane subunit</fullName>
    </submittedName>
</protein>
<feature type="transmembrane region" description="Helical" evidence="8">
    <location>
        <begin position="604"/>
        <end position="625"/>
    </location>
</feature>
<evidence type="ECO:0000313" key="10">
    <source>
        <dbReference type="EMBL" id="AGT11078.1"/>
    </source>
</evidence>
<feature type="transmembrane region" description="Helical" evidence="8">
    <location>
        <begin position="277"/>
        <end position="298"/>
    </location>
</feature>
<name>S5YHZ7_PARAH</name>
<comment type="similarity">
    <text evidence="2">Belongs to the binding-protein-dependent transport system permease family. FecCD subfamily.</text>
</comment>
<evidence type="ECO:0000256" key="9">
    <source>
        <dbReference type="SAM" id="SignalP"/>
    </source>
</evidence>
<dbReference type="AlphaFoldDB" id="S5YHZ7"/>
<dbReference type="InterPro" id="IPR000522">
    <property type="entry name" value="ABC_transptr_permease_BtuC"/>
</dbReference>
<evidence type="ECO:0000256" key="4">
    <source>
        <dbReference type="ARBA" id="ARBA00022475"/>
    </source>
</evidence>
<dbReference type="GO" id="GO:0005886">
    <property type="term" value="C:plasma membrane"/>
    <property type="evidence" value="ECO:0007669"/>
    <property type="project" value="UniProtKB-SubCell"/>
</dbReference>
<dbReference type="Pfam" id="PF01032">
    <property type="entry name" value="FecCD"/>
    <property type="match status" value="2"/>
</dbReference>
<feature type="transmembrane region" description="Helical" evidence="8">
    <location>
        <begin position="543"/>
        <end position="561"/>
    </location>
</feature>
<reference evidence="10 11" key="1">
    <citation type="journal article" date="2014" name="BMC Genomics">
        <title>Architecture and functions of a multipartite genome of the methylotrophic bacterium Paracoccus aminophilus JCM 7686, containing primary and secondary chromids.</title>
        <authorList>
            <person name="Dziewit L."/>
            <person name="Czarnecki J."/>
            <person name="Wibberg D."/>
            <person name="Radlinska M."/>
            <person name="Mrozek P."/>
            <person name="Szymczak M."/>
            <person name="Schluter A."/>
            <person name="Puhler A."/>
            <person name="Bartosik D."/>
        </authorList>
    </citation>
    <scope>NUCLEOTIDE SEQUENCE [LARGE SCALE GENOMIC DNA]</scope>
    <source>
        <strain evidence="10">JCM 7686</strain>
        <plasmid evidence="11">Plasmid pAMI5</plasmid>
    </source>
</reference>
<dbReference type="InterPro" id="IPR037294">
    <property type="entry name" value="ABC_BtuC-like"/>
</dbReference>
<evidence type="ECO:0000256" key="2">
    <source>
        <dbReference type="ARBA" id="ARBA00007935"/>
    </source>
</evidence>
<feature type="signal peptide" evidence="9">
    <location>
        <begin position="1"/>
        <end position="24"/>
    </location>
</feature>
<geneLocation type="plasmid" evidence="10 11">
    <name>pAMI5</name>
</geneLocation>
<feature type="transmembrane region" description="Helical" evidence="8">
    <location>
        <begin position="422"/>
        <end position="440"/>
    </location>
</feature>
<evidence type="ECO:0000256" key="7">
    <source>
        <dbReference type="ARBA" id="ARBA00023136"/>
    </source>
</evidence>
<dbReference type="HOGENOM" id="CLU_013016_7_3_5"/>
<evidence type="ECO:0000256" key="8">
    <source>
        <dbReference type="SAM" id="Phobius"/>
    </source>
</evidence>
<dbReference type="Proteomes" id="UP000015480">
    <property type="component" value="Plasmid pAMI5"/>
</dbReference>
<evidence type="ECO:0000313" key="11">
    <source>
        <dbReference type="Proteomes" id="UP000015480"/>
    </source>
</evidence>
<keyword evidence="10" id="KW-0614">Plasmid</keyword>
<dbReference type="Gene3D" id="1.10.3470.10">
    <property type="entry name" value="ABC transporter involved in vitamin B12 uptake, BtuC"/>
    <property type="match status" value="2"/>
</dbReference>
<dbReference type="PANTHER" id="PTHR30472">
    <property type="entry name" value="FERRIC ENTEROBACTIN TRANSPORT SYSTEM PERMEASE PROTEIN"/>
    <property type="match status" value="1"/>
</dbReference>
<dbReference type="KEGG" id="pami:JCM7686_pAMI5p012"/>
<feature type="transmembrane region" description="Helical" evidence="8">
    <location>
        <begin position="392"/>
        <end position="410"/>
    </location>
</feature>
<evidence type="ECO:0000256" key="6">
    <source>
        <dbReference type="ARBA" id="ARBA00022989"/>
    </source>
</evidence>
<dbReference type="PATRIC" id="fig|1367847.3.peg.4036"/>
<comment type="subcellular location">
    <subcellularLocation>
        <location evidence="1">Cell membrane</location>
        <topology evidence="1">Multi-pass membrane protein</topology>
    </subcellularLocation>
</comment>
<organism evidence="10 11">
    <name type="scientific">Paracoccus aminophilus JCM 7686</name>
    <dbReference type="NCBI Taxonomy" id="1367847"/>
    <lineage>
        <taxon>Bacteria</taxon>
        <taxon>Pseudomonadati</taxon>
        <taxon>Pseudomonadota</taxon>
        <taxon>Alphaproteobacteria</taxon>
        <taxon>Rhodobacterales</taxon>
        <taxon>Paracoccaceae</taxon>
        <taxon>Paracoccus</taxon>
    </lineage>
</organism>
<accession>S5YHZ7</accession>
<feature type="transmembrane region" description="Helical" evidence="8">
    <location>
        <begin position="235"/>
        <end position="265"/>
    </location>
</feature>
<keyword evidence="9" id="KW-0732">Signal</keyword>
<evidence type="ECO:0000256" key="1">
    <source>
        <dbReference type="ARBA" id="ARBA00004651"/>
    </source>
</evidence>
<keyword evidence="11" id="KW-1185">Reference proteome</keyword>
<keyword evidence="6 8" id="KW-1133">Transmembrane helix</keyword>
<feature type="transmembrane region" description="Helical" evidence="8">
    <location>
        <begin position="142"/>
        <end position="160"/>
    </location>
</feature>
<dbReference type="EMBL" id="CP006653">
    <property type="protein sequence ID" value="AGT11078.1"/>
    <property type="molecule type" value="Genomic_DNA"/>
</dbReference>
<evidence type="ECO:0000256" key="3">
    <source>
        <dbReference type="ARBA" id="ARBA00022448"/>
    </source>
</evidence>
<gene>
    <name evidence="10" type="ORF">JCM7686_pAMI5p012</name>
</gene>
<keyword evidence="5 8" id="KW-0812">Transmembrane</keyword>
<sequence length="659" mass="68295">MTFRRHLPLILLCLTLAALALAFAARTAALNLPPQEWLKALSQPDPTRMGELVFHYSLVPRLLLALLVGAALSLAGVLVQLVLRNPAAEPATLGTSAGAFLAVSAATIWAPGLLIGGKMLVALAGSAIAGALVLALSWRARLAPQVVLLAGLVVSLYAGAINTFMIMLHGGLIKLFIWGSGSLATQDWSTFNLLALQLLPVVLPCLILARPIAILSLSDELATGLGANPWLVRGAAIAVALWIAAATVAAVGVIGFIGLAAPEILRRMGYQRAEAQILLAPLLGALLLVVTDQIFLALPTPTTIPAGAATVLMGAPLLIWLIARNRIANRPPAPTLIARTEDEAAPTRRLIWLLMALGLLVLVALFTGKGIGGWSFGGLSTLHETFFWRGPRALAAASGAVMTAIAGGIIQRLTSNPLASPELLGISSGAACGAIVAAFVPSLGFLGGLGASMAGAGLVLAWLMALAWRTSFRPHDLFMLGIAITTAFSALVSLLLASGDNRVFGLLRWMNGATFLATPMQAGIIAATALIGLAALPLFRRWLAILPLGPVVARALGVPVARARGSLLLYASLLVALSVTVIGPLSFVGLMAPHLARLMGFRSPTAELTAAALSGAALMVVADWLGRVLMVPNQMPAGLLATLITAPLLAWLLLRRSST</sequence>
<feature type="transmembrane region" description="Helical" evidence="8">
    <location>
        <begin position="637"/>
        <end position="654"/>
    </location>
</feature>
<dbReference type="OrthoDB" id="9811975at2"/>
<keyword evidence="7 8" id="KW-0472">Membrane</keyword>
<feature type="transmembrane region" description="Helical" evidence="8">
    <location>
        <begin position="446"/>
        <end position="465"/>
    </location>
</feature>
<evidence type="ECO:0000256" key="5">
    <source>
        <dbReference type="ARBA" id="ARBA00022692"/>
    </source>
</evidence>
<dbReference type="RefSeq" id="WP_020952850.1">
    <property type="nucleotide sequence ID" value="NC_022043.1"/>
</dbReference>
<keyword evidence="4" id="KW-1003">Cell membrane</keyword>
<feature type="transmembrane region" description="Helical" evidence="8">
    <location>
        <begin position="115"/>
        <end position="135"/>
    </location>
</feature>
<dbReference type="NCBIfam" id="NF007866">
    <property type="entry name" value="PRK10577.1-2"/>
    <property type="match status" value="1"/>
</dbReference>
<feature type="transmembrane region" description="Helical" evidence="8">
    <location>
        <begin position="304"/>
        <end position="323"/>
    </location>
</feature>
<keyword evidence="3" id="KW-0813">Transport</keyword>
<dbReference type="PANTHER" id="PTHR30472:SF37">
    <property type="entry name" value="FE(3+) DICITRATE TRANSPORT SYSTEM PERMEASE PROTEIN FECD-RELATED"/>
    <property type="match status" value="1"/>
</dbReference>
<proteinExistence type="inferred from homology"/>
<feature type="transmembrane region" description="Helical" evidence="8">
    <location>
        <begin position="350"/>
        <end position="372"/>
    </location>
</feature>
<dbReference type="GO" id="GO:0033214">
    <property type="term" value="P:siderophore-iron import into cell"/>
    <property type="evidence" value="ECO:0007669"/>
    <property type="project" value="TreeGrafter"/>
</dbReference>
<feature type="transmembrane region" description="Helical" evidence="8">
    <location>
        <begin position="90"/>
        <end position="109"/>
    </location>
</feature>
<feature type="transmembrane region" description="Helical" evidence="8">
    <location>
        <begin position="567"/>
        <end position="592"/>
    </location>
</feature>
<feature type="chain" id="PRO_5004544729" evidence="9">
    <location>
        <begin position="25"/>
        <end position="659"/>
    </location>
</feature>
<dbReference type="SUPFAM" id="SSF81345">
    <property type="entry name" value="ABC transporter involved in vitamin B12 uptake, BtuC"/>
    <property type="match status" value="2"/>
</dbReference>